<name>M1UQ48_CYAM1</name>
<reference evidence="5 6" key="2">
    <citation type="journal article" date="2007" name="BMC Biol.">
        <title>A 100%-complete sequence reveals unusually simple genomic features in the hot-spring red alga Cyanidioschyzon merolae.</title>
        <authorList>
            <person name="Nozaki H."/>
            <person name="Takano H."/>
            <person name="Misumi O."/>
            <person name="Terasawa K."/>
            <person name="Matsuzaki M."/>
            <person name="Maruyama S."/>
            <person name="Nishida K."/>
            <person name="Yagisawa F."/>
            <person name="Yoshida Y."/>
            <person name="Fujiwara T."/>
            <person name="Takio S."/>
            <person name="Tamura K."/>
            <person name="Chung S.J."/>
            <person name="Nakamura S."/>
            <person name="Kuroiwa H."/>
            <person name="Tanaka K."/>
            <person name="Sato N."/>
            <person name="Kuroiwa T."/>
        </authorList>
    </citation>
    <scope>NUCLEOTIDE SEQUENCE [LARGE SCALE GENOMIC DNA]</scope>
    <source>
        <strain evidence="5 6">10D</strain>
    </source>
</reference>
<dbReference type="RefSeq" id="XP_005535922.1">
    <property type="nucleotide sequence ID" value="XM_005535865.1"/>
</dbReference>
<dbReference type="InterPro" id="IPR027417">
    <property type="entry name" value="P-loop_NTPase"/>
</dbReference>
<dbReference type="PROSITE" id="PS51880">
    <property type="entry name" value="TGS"/>
    <property type="match status" value="1"/>
</dbReference>
<dbReference type="SUPFAM" id="SSF52540">
    <property type="entry name" value="P-loop containing nucleoside triphosphate hydrolases"/>
    <property type="match status" value="1"/>
</dbReference>
<dbReference type="Pfam" id="PF02824">
    <property type="entry name" value="TGS"/>
    <property type="match status" value="1"/>
</dbReference>
<dbReference type="Gene3D" id="6.10.140.1070">
    <property type="match status" value="1"/>
</dbReference>
<dbReference type="GO" id="GO:0019003">
    <property type="term" value="F:GDP binding"/>
    <property type="evidence" value="ECO:0007669"/>
    <property type="project" value="EnsemblPlants"/>
</dbReference>
<keyword evidence="1" id="KW-0547">Nucleotide-binding</keyword>
<dbReference type="Pfam" id="PF16897">
    <property type="entry name" value="MMR_HSR1_Xtn"/>
    <property type="match status" value="1"/>
</dbReference>
<dbReference type="NCBIfam" id="TIGR00231">
    <property type="entry name" value="small_GTP"/>
    <property type="match status" value="1"/>
</dbReference>
<dbReference type="GeneID" id="16993223"/>
<dbReference type="PROSITE" id="PS00905">
    <property type="entry name" value="GTP1_OBG"/>
    <property type="match status" value="1"/>
</dbReference>
<dbReference type="Gene3D" id="3.10.20.30">
    <property type="match status" value="1"/>
</dbReference>
<protein>
    <submittedName>
        <fullName evidence="5">GTP-binding protein of Obg-family</fullName>
    </submittedName>
</protein>
<feature type="domain" description="TGS" evidence="4">
    <location>
        <begin position="331"/>
        <end position="409"/>
    </location>
</feature>
<dbReference type="STRING" id="280699.M1UQ48"/>
<accession>M1UQ48</accession>
<dbReference type="InterPro" id="IPR006074">
    <property type="entry name" value="GTP1-OBG_CS"/>
</dbReference>
<dbReference type="GO" id="GO:0005525">
    <property type="term" value="F:GTP binding"/>
    <property type="evidence" value="ECO:0007669"/>
    <property type="project" value="UniProtKB-KW"/>
</dbReference>
<dbReference type="InterPro" id="IPR045001">
    <property type="entry name" value="DRG"/>
</dbReference>
<dbReference type="InterPro" id="IPR004095">
    <property type="entry name" value="TGS"/>
</dbReference>
<dbReference type="PANTHER" id="PTHR43127">
    <property type="entry name" value="DEVELOPMENTALLY-REGULATED GTP-BINDING PROTEIN 2"/>
    <property type="match status" value="1"/>
</dbReference>
<dbReference type="FunFam" id="3.40.50.300:FF:001436">
    <property type="entry name" value="Developmentally-regulated GTP-binding protein"/>
    <property type="match status" value="1"/>
</dbReference>
<dbReference type="CDD" id="cd17230">
    <property type="entry name" value="TGS_DRG1"/>
    <property type="match status" value="1"/>
</dbReference>
<reference evidence="5 6" key="1">
    <citation type="journal article" date="2004" name="Nature">
        <title>Genome sequence of the ultrasmall unicellular red alga Cyanidioschyzon merolae 10D.</title>
        <authorList>
            <person name="Matsuzaki M."/>
            <person name="Misumi O."/>
            <person name="Shin-i T."/>
            <person name="Maruyama S."/>
            <person name="Takahara M."/>
            <person name="Miyagishima S."/>
            <person name="Mori T."/>
            <person name="Nishida K."/>
            <person name="Yagisawa F."/>
            <person name="Nishida K."/>
            <person name="Yoshida Y."/>
            <person name="Nishimura Y."/>
            <person name="Nakao S."/>
            <person name="Kobayashi T."/>
            <person name="Momoyama Y."/>
            <person name="Higashiyama T."/>
            <person name="Minoda A."/>
            <person name="Sano M."/>
            <person name="Nomoto H."/>
            <person name="Oishi K."/>
            <person name="Hayashi H."/>
            <person name="Ohta F."/>
            <person name="Nishizaka S."/>
            <person name="Haga S."/>
            <person name="Miura S."/>
            <person name="Morishita T."/>
            <person name="Kabeya Y."/>
            <person name="Terasawa K."/>
            <person name="Suzuki Y."/>
            <person name="Ishii Y."/>
            <person name="Asakawa S."/>
            <person name="Takano H."/>
            <person name="Ohta N."/>
            <person name="Kuroiwa H."/>
            <person name="Tanaka K."/>
            <person name="Shimizu N."/>
            <person name="Sugano S."/>
            <person name="Sato N."/>
            <person name="Nozaki H."/>
            <person name="Ogasawara N."/>
            <person name="Kohara Y."/>
            <person name="Kuroiwa T."/>
        </authorList>
    </citation>
    <scope>NUCLEOTIDE SEQUENCE [LARGE SCALE GENOMIC DNA]</scope>
    <source>
        <strain evidence="5 6">10D</strain>
    </source>
</reference>
<dbReference type="PRINTS" id="PR00326">
    <property type="entry name" value="GTP1OBG"/>
</dbReference>
<dbReference type="AlphaFoldDB" id="M1UQ48"/>
<dbReference type="OMA" id="SAKHPGQ"/>
<dbReference type="InterPro" id="IPR031167">
    <property type="entry name" value="G_OBG"/>
</dbReference>
<evidence type="ECO:0000256" key="2">
    <source>
        <dbReference type="ARBA" id="ARBA00023134"/>
    </source>
</evidence>
<evidence type="ECO:0000313" key="5">
    <source>
        <dbReference type="EMBL" id="BAM79636.1"/>
    </source>
</evidence>
<dbReference type="Gene3D" id="3.40.50.300">
    <property type="entry name" value="P-loop containing nucleotide triphosphate hydrolases"/>
    <property type="match status" value="2"/>
</dbReference>
<dbReference type="SUPFAM" id="SSF81271">
    <property type="entry name" value="TGS-like"/>
    <property type="match status" value="1"/>
</dbReference>
<dbReference type="Proteomes" id="UP000007014">
    <property type="component" value="Chromosome 7"/>
</dbReference>
<organism evidence="5 6">
    <name type="scientific">Cyanidioschyzon merolae (strain NIES-3377 / 10D)</name>
    <name type="common">Unicellular red alga</name>
    <dbReference type="NCBI Taxonomy" id="280699"/>
    <lineage>
        <taxon>Eukaryota</taxon>
        <taxon>Rhodophyta</taxon>
        <taxon>Bangiophyceae</taxon>
        <taxon>Cyanidiales</taxon>
        <taxon>Cyanidiaceae</taxon>
        <taxon>Cyanidioschyzon</taxon>
    </lineage>
</organism>
<sequence>MVQCVDAAANIAYRRGETRCLYSAFVAAGPGGVVCRGTMATLQKIKDIEDELARTQVNKATMGHICRLKSRLAKLKRELLLESTKASGGGGGGEGFDVARTGDARVAMIGFPSVGKSTLFSKLTETESEVAAYEFTTLTAIPSNIFYRGAKIQLIDLPGIIEGAKEGRGRGRQVIAVARSCDLIMIVLDATKPVVHKRIIERELEGFGIRLGKQRPRIAVRRKDRGGVTLTTLFQGPASHLDLELCRTICQEYRCPNAEIVLKEDATPDDLIDVLEGNRVYVPVLYVLNKIDATSMEELELYDRLEDYVPISGHLGWNLDGLLEEMWKKLDLIRIYTKPKGEIPDYDAPIVLRNAPEHCTVRALCRRIHKSLLDQMRYAWVWGSSVKFSPQKVGADHVLQDEDVVQIVKS</sequence>
<evidence type="ECO:0000313" key="6">
    <source>
        <dbReference type="Proteomes" id="UP000007014"/>
    </source>
</evidence>
<dbReference type="GO" id="GO:0003924">
    <property type="term" value="F:GTPase activity"/>
    <property type="evidence" value="ECO:0007669"/>
    <property type="project" value="EnsemblPlants"/>
</dbReference>
<keyword evidence="2" id="KW-0342">GTP-binding</keyword>
<dbReference type="CDD" id="cd01896">
    <property type="entry name" value="DRG"/>
    <property type="match status" value="1"/>
</dbReference>
<gene>
    <name evidence="5" type="ORF">CYME_CMG124C</name>
</gene>
<dbReference type="InterPro" id="IPR031662">
    <property type="entry name" value="GTP-binding_2"/>
</dbReference>
<dbReference type="KEGG" id="cme:CYME_CMG124C"/>
<dbReference type="FunFam" id="3.10.20.30:FF:000003">
    <property type="entry name" value="Developmentally-regulated GTP-binding protein 1"/>
    <property type="match status" value="1"/>
</dbReference>
<dbReference type="InterPro" id="IPR012675">
    <property type="entry name" value="Beta-grasp_dom_sf"/>
</dbReference>
<dbReference type="EMBL" id="AP006489">
    <property type="protein sequence ID" value="BAM79636.1"/>
    <property type="molecule type" value="Genomic_DNA"/>
</dbReference>
<keyword evidence="6" id="KW-1185">Reference proteome</keyword>
<dbReference type="Pfam" id="PF01926">
    <property type="entry name" value="MMR_HSR1"/>
    <property type="match status" value="1"/>
</dbReference>
<dbReference type="InterPro" id="IPR005225">
    <property type="entry name" value="Small_GTP-bd"/>
</dbReference>
<feature type="domain" description="OBG-type G" evidence="3">
    <location>
        <begin position="104"/>
        <end position="331"/>
    </location>
</feature>
<dbReference type="PROSITE" id="PS51710">
    <property type="entry name" value="G_OBG"/>
    <property type="match status" value="1"/>
</dbReference>
<dbReference type="GO" id="GO:0010494">
    <property type="term" value="C:cytoplasmic stress granule"/>
    <property type="evidence" value="ECO:0007669"/>
    <property type="project" value="EnsemblPlants"/>
</dbReference>
<proteinExistence type="predicted"/>
<dbReference type="InterPro" id="IPR006073">
    <property type="entry name" value="GTP-bd"/>
</dbReference>
<dbReference type="OrthoDB" id="603at2759"/>
<dbReference type="HOGENOM" id="CLU_044997_0_0_1"/>
<evidence type="ECO:0000259" key="3">
    <source>
        <dbReference type="PROSITE" id="PS51710"/>
    </source>
</evidence>
<dbReference type="Gramene" id="CMG124CT">
    <property type="protein sequence ID" value="CMG124CT"/>
    <property type="gene ID" value="CMG124C"/>
</dbReference>
<evidence type="ECO:0000256" key="1">
    <source>
        <dbReference type="ARBA" id="ARBA00022741"/>
    </source>
</evidence>
<dbReference type="InterPro" id="IPR012676">
    <property type="entry name" value="TGS-like"/>
</dbReference>
<evidence type="ECO:0000259" key="4">
    <source>
        <dbReference type="PROSITE" id="PS51880"/>
    </source>
</evidence>
<dbReference type="eggNOG" id="KOG1487">
    <property type="taxonomic scope" value="Eukaryota"/>
</dbReference>